<organism evidence="1">
    <name type="scientific">Amphimedon queenslandica</name>
    <name type="common">Sponge</name>
    <dbReference type="NCBI Taxonomy" id="400682"/>
    <lineage>
        <taxon>Eukaryota</taxon>
        <taxon>Metazoa</taxon>
        <taxon>Porifera</taxon>
        <taxon>Demospongiae</taxon>
        <taxon>Heteroscleromorpha</taxon>
        <taxon>Haplosclerida</taxon>
        <taxon>Niphatidae</taxon>
        <taxon>Amphimedon</taxon>
    </lineage>
</organism>
<sequence length="74" mass="8357">MIPRAPQDLVRYRPRELYESRTATLLRKFFTILNCIDKYIPAMSSPNLSGCIDCLSACNFASIESFSDEKSSSS</sequence>
<dbReference type="InParanoid" id="A0A1X7T968"/>
<dbReference type="AlphaFoldDB" id="A0A1X7T968"/>
<reference evidence="1" key="1">
    <citation type="submission" date="2017-05" db="UniProtKB">
        <authorList>
            <consortium name="EnsemblMetazoa"/>
        </authorList>
    </citation>
    <scope>IDENTIFICATION</scope>
</reference>
<proteinExistence type="predicted"/>
<name>A0A1X7T968_AMPQE</name>
<dbReference type="EnsemblMetazoa" id="Aqu2.1.10968_001">
    <property type="protein sequence ID" value="Aqu2.1.10968_001"/>
    <property type="gene ID" value="Aqu2.1.10968"/>
</dbReference>
<protein>
    <submittedName>
        <fullName evidence="1">Uncharacterized protein</fullName>
    </submittedName>
</protein>
<evidence type="ECO:0000313" key="1">
    <source>
        <dbReference type="EnsemblMetazoa" id="Aqu2.1.10968_001"/>
    </source>
</evidence>
<accession>A0A1X7T968</accession>